<feature type="compositionally biased region" description="Polar residues" evidence="1">
    <location>
        <begin position="194"/>
        <end position="209"/>
    </location>
</feature>
<feature type="compositionally biased region" description="Basic and acidic residues" evidence="1">
    <location>
        <begin position="22"/>
        <end position="33"/>
    </location>
</feature>
<dbReference type="EMBL" id="JBGBZA010000002">
    <property type="protein sequence ID" value="MEY9313925.1"/>
    <property type="molecule type" value="Genomic_DNA"/>
</dbReference>
<dbReference type="Proteomes" id="UP001565471">
    <property type="component" value="Unassembled WGS sequence"/>
</dbReference>
<evidence type="ECO:0000313" key="3">
    <source>
        <dbReference type="Proteomes" id="UP001565471"/>
    </source>
</evidence>
<organism evidence="2 3">
    <name type="scientific">Bradyrhizobium elkanii</name>
    <dbReference type="NCBI Taxonomy" id="29448"/>
    <lineage>
        <taxon>Bacteria</taxon>
        <taxon>Pseudomonadati</taxon>
        <taxon>Pseudomonadota</taxon>
        <taxon>Alphaproteobacteria</taxon>
        <taxon>Hyphomicrobiales</taxon>
        <taxon>Nitrobacteraceae</taxon>
        <taxon>Bradyrhizobium</taxon>
    </lineage>
</organism>
<evidence type="ECO:0000313" key="2">
    <source>
        <dbReference type="EMBL" id="MEY9313925.1"/>
    </source>
</evidence>
<sequence>MIELTRDEVVQSGLHAVGPRGGEIEQRPPAGDRQRVVADQREIAAGDVHFGQRPADAGAMRHVRPPRPHALEEVDDRRGPAGEPAGDLALAVARRLRARHAALGEMRHQRQEIRQVVLRHALLIEREDVGALAGVQQEVRILDALGDALVGEQFADVVAFEEFREVFGGNVGVDRHMVYSAAAASGRSERGSGKNSFSSAAETVSTCSS</sequence>
<feature type="region of interest" description="Disordered" evidence="1">
    <location>
        <begin position="184"/>
        <end position="209"/>
    </location>
</feature>
<proteinExistence type="predicted"/>
<reference evidence="2 3" key="1">
    <citation type="submission" date="2024-07" db="EMBL/GenBank/DDBJ databases">
        <title>Genomic Encyclopedia of Type Strains, Phase V (KMG-V): Genome sequencing to study the core and pangenomes of soil and plant-associated prokaryotes.</title>
        <authorList>
            <person name="Whitman W."/>
        </authorList>
    </citation>
    <scope>NUCLEOTIDE SEQUENCE [LARGE SCALE GENOMIC DNA]</scope>
    <source>
        <strain evidence="2 3">USDA 415</strain>
    </source>
</reference>
<keyword evidence="3" id="KW-1185">Reference proteome</keyword>
<accession>A0ABV4ES17</accession>
<evidence type="ECO:0000256" key="1">
    <source>
        <dbReference type="SAM" id="MobiDB-lite"/>
    </source>
</evidence>
<protein>
    <submittedName>
        <fullName evidence="2">Uncharacterized protein</fullName>
    </submittedName>
</protein>
<feature type="region of interest" description="Disordered" evidence="1">
    <location>
        <begin position="12"/>
        <end position="33"/>
    </location>
</feature>
<name>A0ABV4ES17_BRAEL</name>
<gene>
    <name evidence="2" type="ORF">ABIF29_000724</name>
</gene>
<comment type="caution">
    <text evidence="2">The sequence shown here is derived from an EMBL/GenBank/DDBJ whole genome shotgun (WGS) entry which is preliminary data.</text>
</comment>